<accession>A0A427Y898</accession>
<dbReference type="Pfam" id="PF10607">
    <property type="entry name" value="CTLH"/>
    <property type="match status" value="1"/>
</dbReference>
<dbReference type="InterPro" id="IPR006595">
    <property type="entry name" value="CTLH_C"/>
</dbReference>
<dbReference type="GO" id="GO:0043161">
    <property type="term" value="P:proteasome-mediated ubiquitin-dependent protein catabolic process"/>
    <property type="evidence" value="ECO:0007669"/>
    <property type="project" value="InterPro"/>
</dbReference>
<dbReference type="SMART" id="SM00668">
    <property type="entry name" value="CTLH"/>
    <property type="match status" value="1"/>
</dbReference>
<feature type="domain" description="CTLH" evidence="3">
    <location>
        <begin position="290"/>
        <end position="337"/>
    </location>
</feature>
<sequence>MPPPNSINGALLLEEPLIRTPYELLRRSHRSAQRQVEKDFTAVQAALNGILKSLGSGDVSEETRNSAASKLDAASERARGLKRKVGIWDLVTGSLAIILSYLCAVNMADETRYQLDDLQPNPITPHPLRSRLAYLDQITKPKLPNQPSNGDAGGSGTGLGTPAISIPIPIPAPTPNPAGGGRDNGIPSLAPTGTATPAEGLAERSTAQDGVPSGAAGDKDDGDIRMETPTLDPTTPPTEETDRTLDRYIVDYLLRTGRMKAARALAESQGIEPLVDIKLFAELVRIENALVDKQSVAEALAWCGENRGTLKKTKNNLEFTLRLQDFIELCRKRDTVGAITYARKTLAPWASTHMHEIEQGMTLLAFGERTGVGAYRRLYDRARWLSVRDQFRDTFLTLYALPSQPLLSLALSAGLSSLRLPSCVPYMDPSKVTPKSPVVPLLPAAPPLHNLEAVLNIDHLTAPVGGIPSSAKTDLHEHPEAMVGNVDCPTCGEDMKVLAAEVPMSHHVNSTIVCRISGAVMDSQNEPMSFPNGYVYSSKVSPLPQIDPTLRDLAFEYEPY</sequence>
<dbReference type="Proteomes" id="UP000279259">
    <property type="component" value="Unassembled WGS sequence"/>
</dbReference>
<evidence type="ECO:0000256" key="2">
    <source>
        <dbReference type="SAM" id="MobiDB-lite"/>
    </source>
</evidence>
<dbReference type="AlphaFoldDB" id="A0A427Y898"/>
<feature type="compositionally biased region" description="Basic and acidic residues" evidence="2">
    <location>
        <begin position="217"/>
        <end position="226"/>
    </location>
</feature>
<dbReference type="OrthoDB" id="1933455at2759"/>
<dbReference type="PANTHER" id="PTHR12170">
    <property type="entry name" value="MACROPHAGE ERYTHROBLAST ATTACHER-RELATED"/>
    <property type="match status" value="1"/>
</dbReference>
<organism evidence="4 5">
    <name type="scientific">Saitozyma podzolica</name>
    <dbReference type="NCBI Taxonomy" id="1890683"/>
    <lineage>
        <taxon>Eukaryota</taxon>
        <taxon>Fungi</taxon>
        <taxon>Dikarya</taxon>
        <taxon>Basidiomycota</taxon>
        <taxon>Agaricomycotina</taxon>
        <taxon>Tremellomycetes</taxon>
        <taxon>Tremellales</taxon>
        <taxon>Trimorphomycetaceae</taxon>
        <taxon>Saitozyma</taxon>
    </lineage>
</organism>
<gene>
    <name evidence="4" type="primary">FYV10</name>
    <name evidence="4" type="ORF">EHS25_003235</name>
</gene>
<dbReference type="EMBL" id="RSCD01000017">
    <property type="protein sequence ID" value="RSH87326.1"/>
    <property type="molecule type" value="Genomic_DNA"/>
</dbReference>
<dbReference type="GO" id="GO:0005634">
    <property type="term" value="C:nucleus"/>
    <property type="evidence" value="ECO:0007669"/>
    <property type="project" value="TreeGrafter"/>
</dbReference>
<proteinExistence type="inferred from homology"/>
<dbReference type="InterPro" id="IPR024964">
    <property type="entry name" value="CTLH/CRA"/>
</dbReference>
<comment type="similarity">
    <text evidence="1">Belongs to the FYV10 family.</text>
</comment>
<dbReference type="GO" id="GO:0004842">
    <property type="term" value="F:ubiquitin-protein transferase activity"/>
    <property type="evidence" value="ECO:0007669"/>
    <property type="project" value="InterPro"/>
</dbReference>
<evidence type="ECO:0000313" key="5">
    <source>
        <dbReference type="Proteomes" id="UP000279259"/>
    </source>
</evidence>
<protein>
    <submittedName>
        <fullName evidence="4">GID complex subunit containing RING finger motif</fullName>
    </submittedName>
</protein>
<evidence type="ECO:0000256" key="1">
    <source>
        <dbReference type="ARBA" id="ARBA00010615"/>
    </source>
</evidence>
<reference evidence="4 5" key="1">
    <citation type="submission" date="2018-11" db="EMBL/GenBank/DDBJ databases">
        <title>Genome sequence of Saitozyma podzolica DSM 27192.</title>
        <authorList>
            <person name="Aliyu H."/>
            <person name="Gorte O."/>
            <person name="Ochsenreither K."/>
        </authorList>
    </citation>
    <scope>NUCLEOTIDE SEQUENCE [LARGE SCALE GENOMIC DNA]</scope>
    <source>
        <strain evidence="4 5">DSM 27192</strain>
    </source>
</reference>
<comment type="caution">
    <text evidence="4">The sequence shown here is derived from an EMBL/GenBank/DDBJ whole genome shotgun (WGS) entry which is preliminary data.</text>
</comment>
<dbReference type="GO" id="GO:0034657">
    <property type="term" value="C:GID complex"/>
    <property type="evidence" value="ECO:0007669"/>
    <property type="project" value="TreeGrafter"/>
</dbReference>
<dbReference type="InterPro" id="IPR045098">
    <property type="entry name" value="Fyv10_fam"/>
</dbReference>
<name>A0A427Y898_9TREE</name>
<dbReference type="InterPro" id="IPR013144">
    <property type="entry name" value="CRA_dom"/>
</dbReference>
<dbReference type="PROSITE" id="PS50896">
    <property type="entry name" value="LISH"/>
    <property type="match status" value="1"/>
</dbReference>
<dbReference type="GO" id="GO:0005737">
    <property type="term" value="C:cytoplasm"/>
    <property type="evidence" value="ECO:0007669"/>
    <property type="project" value="TreeGrafter"/>
</dbReference>
<keyword evidence="5" id="KW-1185">Reference proteome</keyword>
<dbReference type="InterPro" id="IPR006594">
    <property type="entry name" value="LisH"/>
</dbReference>
<dbReference type="STRING" id="1890683.A0A427Y898"/>
<dbReference type="PANTHER" id="PTHR12170:SF2">
    <property type="entry name" value="E3 UBIQUITIN-PROTEIN TRANSFERASE MAEA"/>
    <property type="match status" value="1"/>
</dbReference>
<dbReference type="PROSITE" id="PS50897">
    <property type="entry name" value="CTLH"/>
    <property type="match status" value="1"/>
</dbReference>
<evidence type="ECO:0000259" key="3">
    <source>
        <dbReference type="PROSITE" id="PS50897"/>
    </source>
</evidence>
<evidence type="ECO:0000313" key="4">
    <source>
        <dbReference type="EMBL" id="RSH87326.1"/>
    </source>
</evidence>
<feature type="region of interest" description="Disordered" evidence="2">
    <location>
        <begin position="140"/>
        <end position="243"/>
    </location>
</feature>
<dbReference type="SMART" id="SM00757">
    <property type="entry name" value="CRA"/>
    <property type="match status" value="1"/>
</dbReference>